<comment type="catalytic activity">
    <reaction evidence="1">
        <text>3-deoxy-alpha-D-manno-2-octulosonate-8-phosphate + H2O = 3-deoxy-alpha-D-manno-oct-2-ulosonate + phosphate</text>
        <dbReference type="Rhea" id="RHEA:11500"/>
        <dbReference type="ChEBI" id="CHEBI:15377"/>
        <dbReference type="ChEBI" id="CHEBI:43474"/>
        <dbReference type="ChEBI" id="CHEBI:85985"/>
        <dbReference type="ChEBI" id="CHEBI:85986"/>
        <dbReference type="EC" id="3.1.3.45"/>
    </reaction>
</comment>
<dbReference type="Pfam" id="PF08282">
    <property type="entry name" value="Hydrolase_3"/>
    <property type="match status" value="1"/>
</dbReference>
<dbReference type="OrthoDB" id="9805604at2"/>
<dbReference type="RefSeq" id="WP_153115419.1">
    <property type="nucleotide sequence ID" value="NZ_JACIGE010000003.1"/>
</dbReference>
<evidence type="ECO:0000256" key="2">
    <source>
        <dbReference type="ARBA" id="ARBA00001946"/>
    </source>
</evidence>
<dbReference type="GO" id="GO:0008781">
    <property type="term" value="F:N-acylneuraminate cytidylyltransferase activity"/>
    <property type="evidence" value="ECO:0007669"/>
    <property type="project" value="TreeGrafter"/>
</dbReference>
<feature type="binding site" evidence="11">
    <location>
        <position position="20"/>
    </location>
    <ligand>
        <name>Mg(2+)</name>
        <dbReference type="ChEBI" id="CHEBI:18420"/>
    </ligand>
</feature>
<dbReference type="PIRSF" id="PIRSF006118">
    <property type="entry name" value="KDO8-P_Ptase"/>
    <property type="match status" value="1"/>
</dbReference>
<keyword evidence="7 11" id="KW-0479">Metal-binding</keyword>
<feature type="binding site" evidence="11">
    <location>
        <position position="113"/>
    </location>
    <ligand>
        <name>Mg(2+)</name>
        <dbReference type="ChEBI" id="CHEBI:18420"/>
    </ligand>
</feature>
<evidence type="ECO:0000256" key="9">
    <source>
        <dbReference type="ARBA" id="ARBA00022842"/>
    </source>
</evidence>
<evidence type="ECO:0000256" key="7">
    <source>
        <dbReference type="ARBA" id="ARBA00022723"/>
    </source>
</evidence>
<organism evidence="12 13">
    <name type="scientific">Rhodocyclus tenuis</name>
    <name type="common">Rhodospirillum tenue</name>
    <dbReference type="NCBI Taxonomy" id="1066"/>
    <lineage>
        <taxon>Bacteria</taxon>
        <taxon>Pseudomonadati</taxon>
        <taxon>Pseudomonadota</taxon>
        <taxon>Betaproteobacteria</taxon>
        <taxon>Rhodocyclales</taxon>
        <taxon>Rhodocyclaceae</taxon>
        <taxon>Rhodocyclus</taxon>
    </lineage>
</organism>
<evidence type="ECO:0000256" key="8">
    <source>
        <dbReference type="ARBA" id="ARBA00022801"/>
    </source>
</evidence>
<dbReference type="SUPFAM" id="SSF56784">
    <property type="entry name" value="HAD-like"/>
    <property type="match status" value="1"/>
</dbReference>
<dbReference type="Gene3D" id="3.40.50.1000">
    <property type="entry name" value="HAD superfamily/HAD-like"/>
    <property type="match status" value="1"/>
</dbReference>
<evidence type="ECO:0000256" key="5">
    <source>
        <dbReference type="ARBA" id="ARBA00013066"/>
    </source>
</evidence>
<comment type="cofactor">
    <cofactor evidence="2 11">
        <name>Mg(2+)</name>
        <dbReference type="ChEBI" id="CHEBI:18420"/>
    </cofactor>
</comment>
<evidence type="ECO:0000313" key="12">
    <source>
        <dbReference type="EMBL" id="MBB4246926.1"/>
    </source>
</evidence>
<dbReference type="PANTHER" id="PTHR21485">
    <property type="entry name" value="HAD SUPERFAMILY MEMBERS CMAS AND KDSC"/>
    <property type="match status" value="1"/>
</dbReference>
<accession>A0A840G4R6</accession>
<dbReference type="PANTHER" id="PTHR21485:SF3">
    <property type="entry name" value="N-ACYLNEURAMINATE CYTIDYLYLTRANSFERASE"/>
    <property type="match status" value="1"/>
</dbReference>
<evidence type="ECO:0000256" key="1">
    <source>
        <dbReference type="ARBA" id="ARBA00000898"/>
    </source>
</evidence>
<name>A0A840G4R6_RHOTE</name>
<evidence type="ECO:0000256" key="3">
    <source>
        <dbReference type="ARBA" id="ARBA00005893"/>
    </source>
</evidence>
<dbReference type="AlphaFoldDB" id="A0A840G4R6"/>
<evidence type="ECO:0000313" key="13">
    <source>
        <dbReference type="Proteomes" id="UP000587070"/>
    </source>
</evidence>
<dbReference type="InterPro" id="IPR036412">
    <property type="entry name" value="HAD-like_sf"/>
</dbReference>
<comment type="caution">
    <text evidence="12">The sequence shown here is derived from an EMBL/GenBank/DDBJ whole genome shotgun (WGS) entry which is preliminary data.</text>
</comment>
<evidence type="ECO:0000256" key="4">
    <source>
        <dbReference type="ARBA" id="ARBA00011881"/>
    </source>
</evidence>
<dbReference type="EMBL" id="JACIGE010000003">
    <property type="protein sequence ID" value="MBB4246926.1"/>
    <property type="molecule type" value="Genomic_DNA"/>
</dbReference>
<dbReference type="GO" id="GO:0019143">
    <property type="term" value="F:3-deoxy-manno-octulosonate-8-phosphatase activity"/>
    <property type="evidence" value="ECO:0007669"/>
    <property type="project" value="UniProtKB-EC"/>
</dbReference>
<comment type="similarity">
    <text evidence="3">Belongs to the KdsC family.</text>
</comment>
<evidence type="ECO:0000256" key="6">
    <source>
        <dbReference type="ARBA" id="ARBA00020092"/>
    </source>
</evidence>
<dbReference type="SFLD" id="SFLDG01138">
    <property type="entry name" value="C1.6.2:_Deoxy-d-mannose-octulo"/>
    <property type="match status" value="1"/>
</dbReference>
<keyword evidence="9 11" id="KW-0460">Magnesium</keyword>
<evidence type="ECO:0000256" key="10">
    <source>
        <dbReference type="ARBA" id="ARBA00031051"/>
    </source>
</evidence>
<dbReference type="InterPro" id="IPR050793">
    <property type="entry name" value="CMP-NeuNAc_synthase"/>
</dbReference>
<feature type="binding site" evidence="11">
    <location>
        <position position="22"/>
    </location>
    <ligand>
        <name>substrate</name>
    </ligand>
</feature>
<keyword evidence="8 12" id="KW-0378">Hydrolase</keyword>
<protein>
    <recommendedName>
        <fullName evidence="6">3-deoxy-D-manno-octulosonate 8-phosphate phosphatase KdsC</fullName>
        <ecNumber evidence="5">3.1.3.45</ecNumber>
    </recommendedName>
    <alternativeName>
        <fullName evidence="10">KDO 8-P phosphatase</fullName>
    </alternativeName>
</protein>
<evidence type="ECO:0000256" key="11">
    <source>
        <dbReference type="PIRSR" id="PIRSR006118-2"/>
    </source>
</evidence>
<dbReference type="SFLD" id="SFLDG01136">
    <property type="entry name" value="C1.6:_Phosphoserine_Phosphatas"/>
    <property type="match status" value="1"/>
</dbReference>
<gene>
    <name evidence="12" type="ORF">GGD90_001289</name>
</gene>
<sequence length="183" mass="19216">MASRNDAIERARRLRLMAFDIDGVMSDGSLFYSDAGIELKGFNTRDGLGIKLLQEAGIVTAIITGRRSPCVANRAADLGITHLFQGVGDKATMLAGLLAELGIDASQAGYMGDDIVDLKVMAICGFSAAPGDGHELAQRQAALVTQKSGGRGAVREVCEFILDAQGLLEDALAPWLPTPPSAN</sequence>
<dbReference type="SFLD" id="SFLDS00003">
    <property type="entry name" value="Haloacid_Dehalogenase"/>
    <property type="match status" value="1"/>
</dbReference>
<dbReference type="InterPro" id="IPR023214">
    <property type="entry name" value="HAD_sf"/>
</dbReference>
<dbReference type="NCBIfam" id="TIGR01670">
    <property type="entry name" value="KdsC-phosphatas"/>
    <property type="match status" value="1"/>
</dbReference>
<proteinExistence type="inferred from homology"/>
<reference evidence="12 13" key="1">
    <citation type="submission" date="2020-08" db="EMBL/GenBank/DDBJ databases">
        <title>Genome sequencing of Purple Non-Sulfur Bacteria from various extreme environments.</title>
        <authorList>
            <person name="Mayer M."/>
        </authorList>
    </citation>
    <scope>NUCLEOTIDE SEQUENCE [LARGE SCALE GENOMIC DNA]</scope>
    <source>
        <strain evidence="12 13">2761</strain>
    </source>
</reference>
<dbReference type="InterPro" id="IPR010023">
    <property type="entry name" value="KdsC_fam"/>
</dbReference>
<comment type="subunit">
    <text evidence="4">Homotetramer.</text>
</comment>
<keyword evidence="13" id="KW-1185">Reference proteome</keyword>
<dbReference type="Proteomes" id="UP000587070">
    <property type="component" value="Unassembled WGS sequence"/>
</dbReference>
<dbReference type="EC" id="3.1.3.45" evidence="5"/>
<dbReference type="FunFam" id="3.40.50.1000:FF:000029">
    <property type="entry name" value="3-deoxy-D-manno-octulosonate 8-phosphate phosphatase KdsC"/>
    <property type="match status" value="1"/>
</dbReference>
<dbReference type="GO" id="GO:0046872">
    <property type="term" value="F:metal ion binding"/>
    <property type="evidence" value="ECO:0007669"/>
    <property type="project" value="UniProtKB-KW"/>
</dbReference>
<dbReference type="CDD" id="cd01630">
    <property type="entry name" value="HAD_KDO-like"/>
    <property type="match status" value="1"/>
</dbReference>